<sequence length="120" mass="13510">MTAASLNGAFERVWALAEALKLPELNQSTTHGTPSLKLKAAFLGRLKDADIFAIHCPLEEKPLLMESAPDIYFETDHYKGWPYILIRLASISDEELSHRIRLAWLAKAPAKLKKLVEPKE</sequence>
<dbReference type="RefSeq" id="WP_182551453.1">
    <property type="nucleotide sequence ID" value="NZ_JACGXN010000009.1"/>
</dbReference>
<evidence type="ECO:0000313" key="2">
    <source>
        <dbReference type="Proteomes" id="UP000549052"/>
    </source>
</evidence>
<dbReference type="EMBL" id="JACGXN010000009">
    <property type="protein sequence ID" value="MBA8880830.1"/>
    <property type="molecule type" value="Genomic_DNA"/>
</dbReference>
<dbReference type="AlphaFoldDB" id="A0A839EWD0"/>
<reference evidence="1 2" key="1">
    <citation type="submission" date="2020-07" db="EMBL/GenBank/DDBJ databases">
        <title>Genomic Encyclopedia of Type Strains, Phase IV (KMG-V): Genome sequencing to study the core and pangenomes of soil and plant-associated prokaryotes.</title>
        <authorList>
            <person name="Whitman W."/>
        </authorList>
    </citation>
    <scope>NUCLEOTIDE SEQUENCE [LARGE SCALE GENOMIC DNA]</scope>
    <source>
        <strain evidence="1 2">AN3</strain>
    </source>
</reference>
<comment type="caution">
    <text evidence="1">The sequence shown here is derived from an EMBL/GenBank/DDBJ whole genome shotgun (WGS) entry which is preliminary data.</text>
</comment>
<gene>
    <name evidence="1" type="ORF">FHW16_004555</name>
</gene>
<evidence type="ECO:0008006" key="3">
    <source>
        <dbReference type="Google" id="ProtNLM"/>
    </source>
</evidence>
<evidence type="ECO:0000313" key="1">
    <source>
        <dbReference type="EMBL" id="MBA8880830.1"/>
    </source>
</evidence>
<dbReference type="Proteomes" id="UP000549052">
    <property type="component" value="Unassembled WGS sequence"/>
</dbReference>
<accession>A0A839EWD0</accession>
<protein>
    <recommendedName>
        <fullName evidence="3">MmcQ/YjbR family DNA-binding protein</fullName>
    </recommendedName>
</protein>
<keyword evidence="2" id="KW-1185">Reference proteome</keyword>
<proteinExistence type="predicted"/>
<organism evidence="1 2">
    <name type="scientific">Phyllobacterium myrsinacearum</name>
    <dbReference type="NCBI Taxonomy" id="28101"/>
    <lineage>
        <taxon>Bacteria</taxon>
        <taxon>Pseudomonadati</taxon>
        <taxon>Pseudomonadota</taxon>
        <taxon>Alphaproteobacteria</taxon>
        <taxon>Hyphomicrobiales</taxon>
        <taxon>Phyllobacteriaceae</taxon>
        <taxon>Phyllobacterium</taxon>
    </lineage>
</organism>
<name>A0A839EWD0_9HYPH</name>